<organism evidence="2 3">
    <name type="scientific">Gigaspora margarita</name>
    <dbReference type="NCBI Taxonomy" id="4874"/>
    <lineage>
        <taxon>Eukaryota</taxon>
        <taxon>Fungi</taxon>
        <taxon>Fungi incertae sedis</taxon>
        <taxon>Mucoromycota</taxon>
        <taxon>Glomeromycotina</taxon>
        <taxon>Glomeromycetes</taxon>
        <taxon>Diversisporales</taxon>
        <taxon>Gigasporaceae</taxon>
        <taxon>Gigaspora</taxon>
    </lineage>
</organism>
<dbReference type="EMBL" id="WTPW01000744">
    <property type="protein sequence ID" value="KAF0483903.1"/>
    <property type="molecule type" value="Genomic_DNA"/>
</dbReference>
<gene>
    <name evidence="2" type="ORF">F8M41_023185</name>
</gene>
<dbReference type="SMART" id="SM00066">
    <property type="entry name" value="GAL4"/>
    <property type="match status" value="1"/>
</dbReference>
<proteinExistence type="predicted"/>
<dbReference type="Gene3D" id="4.10.240.10">
    <property type="entry name" value="Zn(2)-C6 fungal-type DNA-binding domain"/>
    <property type="match status" value="1"/>
</dbReference>
<dbReference type="Pfam" id="PF00172">
    <property type="entry name" value="Zn_clus"/>
    <property type="match status" value="1"/>
</dbReference>
<name>A0A8H4ADT2_GIGMA</name>
<evidence type="ECO:0000313" key="2">
    <source>
        <dbReference type="EMBL" id="KAF0483903.1"/>
    </source>
</evidence>
<dbReference type="PANTHER" id="PTHR47431:SF1">
    <property type="entry name" value="ZN(II)2CYS6 TRANSCRIPTION FACTOR (EUROFUNG)"/>
    <property type="match status" value="1"/>
</dbReference>
<evidence type="ECO:0000313" key="3">
    <source>
        <dbReference type="Proteomes" id="UP000439903"/>
    </source>
</evidence>
<protein>
    <submittedName>
        <fullName evidence="2">Nuclear protein</fullName>
    </submittedName>
</protein>
<dbReference type="InterPro" id="IPR001138">
    <property type="entry name" value="Zn2Cys6_DnaBD"/>
</dbReference>
<dbReference type="AlphaFoldDB" id="A0A8H4ADT2"/>
<dbReference type="CDD" id="cd00067">
    <property type="entry name" value="GAL4"/>
    <property type="match status" value="1"/>
</dbReference>
<sequence>MSSCKQRRHYVTKACTNCRRKHGKCTGKATCKYCAEHNLECIFIDSGKKRGPRKERRQRTEDRPLERNLILNGSEINFDRVFMQFAIRPTSSHTLTSPDNHNYIISYFDSYNGLQNIHTFQENDPFSLLNTY</sequence>
<dbReference type="SUPFAM" id="SSF57701">
    <property type="entry name" value="Zn2/Cys6 DNA-binding domain"/>
    <property type="match status" value="1"/>
</dbReference>
<dbReference type="InterPro" id="IPR036864">
    <property type="entry name" value="Zn2-C6_fun-type_DNA-bd_sf"/>
</dbReference>
<comment type="caution">
    <text evidence="2">The sequence shown here is derived from an EMBL/GenBank/DDBJ whole genome shotgun (WGS) entry which is preliminary data.</text>
</comment>
<dbReference type="GO" id="GO:0000981">
    <property type="term" value="F:DNA-binding transcription factor activity, RNA polymerase II-specific"/>
    <property type="evidence" value="ECO:0007669"/>
    <property type="project" value="InterPro"/>
</dbReference>
<accession>A0A8H4ADT2</accession>
<reference evidence="2 3" key="1">
    <citation type="journal article" date="2019" name="Environ. Microbiol.">
        <title>At the nexus of three kingdoms: the genome of the mycorrhizal fungus Gigaspora margarita provides insights into plant, endobacterial and fungal interactions.</title>
        <authorList>
            <person name="Venice F."/>
            <person name="Ghignone S."/>
            <person name="Salvioli di Fossalunga A."/>
            <person name="Amselem J."/>
            <person name="Novero M."/>
            <person name="Xianan X."/>
            <person name="Sedzielewska Toro K."/>
            <person name="Morin E."/>
            <person name="Lipzen A."/>
            <person name="Grigoriev I.V."/>
            <person name="Henrissat B."/>
            <person name="Martin F.M."/>
            <person name="Bonfante P."/>
        </authorList>
    </citation>
    <scope>NUCLEOTIDE SEQUENCE [LARGE SCALE GENOMIC DNA]</scope>
    <source>
        <strain evidence="2 3">BEG34</strain>
    </source>
</reference>
<evidence type="ECO:0000259" key="1">
    <source>
        <dbReference type="PROSITE" id="PS50048"/>
    </source>
</evidence>
<dbReference type="Proteomes" id="UP000439903">
    <property type="component" value="Unassembled WGS sequence"/>
</dbReference>
<feature type="domain" description="Zn(2)-C6 fungal-type" evidence="1">
    <location>
        <begin position="14"/>
        <end position="43"/>
    </location>
</feature>
<dbReference type="PROSITE" id="PS50048">
    <property type="entry name" value="ZN2_CY6_FUNGAL_2"/>
    <property type="match status" value="1"/>
</dbReference>
<dbReference type="PROSITE" id="PS00463">
    <property type="entry name" value="ZN2_CY6_FUNGAL_1"/>
    <property type="match status" value="1"/>
</dbReference>
<dbReference type="PANTHER" id="PTHR47431">
    <property type="entry name" value="ZN(II)2CYS6 TRANSCRIPTION FACTOR (EUROFUNG)-RELATED"/>
    <property type="match status" value="1"/>
</dbReference>
<keyword evidence="3" id="KW-1185">Reference proteome</keyword>
<dbReference type="OrthoDB" id="2123952at2759"/>
<dbReference type="GO" id="GO:0008270">
    <property type="term" value="F:zinc ion binding"/>
    <property type="evidence" value="ECO:0007669"/>
    <property type="project" value="InterPro"/>
</dbReference>